<dbReference type="EMBL" id="BDIP01000237">
    <property type="protein sequence ID" value="GIQ80766.1"/>
    <property type="molecule type" value="Genomic_DNA"/>
</dbReference>
<keyword evidence="1" id="KW-0812">Transmembrane</keyword>
<sequence>MTITNACLQVSTTLLSILSLRLSTLDAAAAALYMSILTVCVAFYDAVGNVASFVSASLMAQGGRLTDFVRLASKSTSCLGALSVIAVVALKPVLVAGLTDDPSVQQALSSVYWWLVPDIVAKTLTEARIGLFYGAGHPEASSLLSAIPLIIYLPLLLFWGKSSFSSLQVVLAYKLGYDLSRGVFLALEGCYIFGSNGLWLL</sequence>
<evidence type="ECO:0000256" key="1">
    <source>
        <dbReference type="SAM" id="Phobius"/>
    </source>
</evidence>
<comment type="caution">
    <text evidence="2">The sequence shown here is derived from an EMBL/GenBank/DDBJ whole genome shotgun (WGS) entry which is preliminary data.</text>
</comment>
<accession>A0A9K3CQK5</accession>
<dbReference type="Proteomes" id="UP000265618">
    <property type="component" value="Unassembled WGS sequence"/>
</dbReference>
<dbReference type="AlphaFoldDB" id="A0A9K3CQK5"/>
<gene>
    <name evidence="2" type="ORF">KIPB_001618</name>
</gene>
<feature type="transmembrane region" description="Helical" evidence="1">
    <location>
        <begin position="31"/>
        <end position="58"/>
    </location>
</feature>
<name>A0A9K3CQK5_9EUKA</name>
<feature type="transmembrane region" description="Helical" evidence="1">
    <location>
        <begin position="79"/>
        <end position="99"/>
    </location>
</feature>
<keyword evidence="1" id="KW-0472">Membrane</keyword>
<reference evidence="2 3" key="1">
    <citation type="journal article" date="2018" name="PLoS ONE">
        <title>The draft genome of Kipferlia bialata reveals reductive genome evolution in fornicate parasites.</title>
        <authorList>
            <person name="Tanifuji G."/>
            <person name="Takabayashi S."/>
            <person name="Kume K."/>
            <person name="Takagi M."/>
            <person name="Nakayama T."/>
            <person name="Kamikawa R."/>
            <person name="Inagaki Y."/>
            <person name="Hashimoto T."/>
        </authorList>
    </citation>
    <scope>NUCLEOTIDE SEQUENCE [LARGE SCALE GENOMIC DNA]</scope>
    <source>
        <strain evidence="2">NY0173</strain>
    </source>
</reference>
<protein>
    <submittedName>
        <fullName evidence="2">Uncharacterized protein</fullName>
    </submittedName>
</protein>
<keyword evidence="1" id="KW-1133">Transmembrane helix</keyword>
<keyword evidence="3" id="KW-1185">Reference proteome</keyword>
<organism evidence="2 3">
    <name type="scientific">Kipferlia bialata</name>
    <dbReference type="NCBI Taxonomy" id="797122"/>
    <lineage>
        <taxon>Eukaryota</taxon>
        <taxon>Metamonada</taxon>
        <taxon>Carpediemonas-like organisms</taxon>
        <taxon>Kipferlia</taxon>
    </lineage>
</organism>
<feature type="transmembrane region" description="Helical" evidence="1">
    <location>
        <begin position="140"/>
        <end position="159"/>
    </location>
</feature>
<evidence type="ECO:0000313" key="3">
    <source>
        <dbReference type="Proteomes" id="UP000265618"/>
    </source>
</evidence>
<proteinExistence type="predicted"/>
<evidence type="ECO:0000313" key="2">
    <source>
        <dbReference type="EMBL" id="GIQ80766.1"/>
    </source>
</evidence>